<organism evidence="2 3">
    <name type="scientific">Kitasatospora phosalacinea</name>
    <dbReference type="NCBI Taxonomy" id="2065"/>
    <lineage>
        <taxon>Bacteria</taxon>
        <taxon>Bacillati</taxon>
        <taxon>Actinomycetota</taxon>
        <taxon>Actinomycetes</taxon>
        <taxon>Kitasatosporales</taxon>
        <taxon>Streptomycetaceae</taxon>
        <taxon>Kitasatospora</taxon>
    </lineage>
</organism>
<dbReference type="Pfam" id="PF18986">
    <property type="entry name" value="DUF5719"/>
    <property type="match status" value="1"/>
</dbReference>
<name>A0A9W6QHW8_9ACTN</name>
<gene>
    <name evidence="2" type="ORF">Kpho02_75350</name>
</gene>
<dbReference type="Proteomes" id="UP001165041">
    <property type="component" value="Unassembled WGS sequence"/>
</dbReference>
<accession>A0A9W6QHW8</accession>
<sequence length="555" mass="55155">MKKPTLKAPKLKAPKLRAPDLSGVVGGSRTGRSLLAGVAVLGLVFGVAELRSPATTAAGTGGSRTTAQVERTALVCPPPMQGVTGSTSLTLFSPEGGTGSTGTGLIANASPENVVAAQNPAQPAASAPASDPAAPSGAPSAAASGQPAAAPAVDALLSLAKPGVPVTGPANNSDTAPGTFATATGNLAPGFTATQVTSSENGGTSLSGADCVPSGTSFWFAGASTGPNRIDYVTLVNADTLPAVVDLRMYGDKGLIDNELATGIAVAPGRSQTLLLSSLTKGPVDDLALHVVTRSGRIGAGVHAIDGGKGTDWLEPSADPAPSVTVPGIPDDVTTAHLVVATDSADDADLKVQLSGKNGWFTPAGKETIHVKAGMTAVLDFQFATETREGASAIRLTPSSAEHPTPIVAGLRVDRENKGKTEATWLSGGSPVGARATVADNRAGQTKLLLTAVDTDAKVRVTSSAGANGGTPASKDVDVPAGTTVSVEGIDPAGANGPYALTVQTLGGGPVLAARQLSAVTKDVPTFTTQQFRDDHATVQVPRVAADPGVVLGTR</sequence>
<comment type="caution">
    <text evidence="2">The sequence shown here is derived from an EMBL/GenBank/DDBJ whole genome shotgun (WGS) entry which is preliminary data.</text>
</comment>
<dbReference type="InterPro" id="IPR043777">
    <property type="entry name" value="DUF5719"/>
</dbReference>
<reference evidence="2" key="1">
    <citation type="submission" date="2023-02" db="EMBL/GenBank/DDBJ databases">
        <title>Kitasatospora phosalacinea NBRC 14627.</title>
        <authorList>
            <person name="Ichikawa N."/>
            <person name="Sato H."/>
            <person name="Tonouchi N."/>
        </authorList>
    </citation>
    <scope>NUCLEOTIDE SEQUENCE</scope>
    <source>
        <strain evidence="2">NBRC 14627</strain>
    </source>
</reference>
<evidence type="ECO:0000313" key="3">
    <source>
        <dbReference type="Proteomes" id="UP001165041"/>
    </source>
</evidence>
<proteinExistence type="predicted"/>
<dbReference type="EMBL" id="BSSA01000050">
    <property type="protein sequence ID" value="GLW75238.1"/>
    <property type="molecule type" value="Genomic_DNA"/>
</dbReference>
<feature type="region of interest" description="Disordered" evidence="1">
    <location>
        <begin position="117"/>
        <end position="146"/>
    </location>
</feature>
<evidence type="ECO:0000256" key="1">
    <source>
        <dbReference type="SAM" id="MobiDB-lite"/>
    </source>
</evidence>
<protein>
    <submittedName>
        <fullName evidence="2">Uncharacterized protein</fullName>
    </submittedName>
</protein>
<dbReference type="AlphaFoldDB" id="A0A9W6QHW8"/>
<evidence type="ECO:0000313" key="2">
    <source>
        <dbReference type="EMBL" id="GLW75238.1"/>
    </source>
</evidence>
<dbReference type="RefSeq" id="WP_285740780.1">
    <property type="nucleotide sequence ID" value="NZ_BSSA01000050.1"/>
</dbReference>